<proteinExistence type="predicted"/>
<dbReference type="Pfam" id="PF00096">
    <property type="entry name" value="zf-C2H2"/>
    <property type="match status" value="1"/>
</dbReference>
<name>A0A9D2YJD2_NOTFU</name>
<evidence type="ECO:0000256" key="6">
    <source>
        <dbReference type="SAM" id="MobiDB-lite"/>
    </source>
</evidence>
<evidence type="ECO:0000256" key="2">
    <source>
        <dbReference type="ARBA" id="ARBA00022737"/>
    </source>
</evidence>
<sequence length="552" mass="61631">MSEIEALRAFVLEQLSTAATEIIGAFTKTITSYEERISCLEKENERCRSVATAKLPKTADYVTKSCAGNPADDPDAEAGKGADAVGPHAIDSGVDFKTKETGLISSAEMGSFVTRDHFLKSVSTENCPFCCLKVAATDRHLTQKHFVAAVHFVEDGTVKFVVPCMCKDVSQRRSHWHCPICVKILNRRCSFEVHLTKQHECSVLHRDHGTAEDAEAGKGADDVGPHAVESETESKTRETLLISSTETGSFVTRDHFLKSVSTKNCPFCFRKVAATERHLTQKHYAAAVRFIEDGTVKFVVPCMCRDAPQHRSHWHCPICVKTISRRTSFEVHITRQHVCSVLQPSYGAEKLLRRHQQKEQQSLIANLAQELDICVVDSYIQDLGQIGAKSNSQQHASTQVMKTLDDGFAELLDPANESQHTTKNENVCQSVESETTRDSSEAVGPLRIKSVKRPSFPGNPSGKRATHRCKACGKIFHYTYTLKTHVQTHTRDRFSVCGLCGKRLGNKEHLVQHLKNHNKKNKCETCGKQFSSDSHLKRHKKFHQPKTMNTFS</sequence>
<dbReference type="PANTHER" id="PTHR24408:SF58">
    <property type="entry name" value="TRANSCRIPTION FACTOR (TFIIIA), PUTATIVE (AFU_ORTHOLOGUE AFUA_1G05150)-RELATED"/>
    <property type="match status" value="1"/>
</dbReference>
<accession>A0A9D2YJD2</accession>
<dbReference type="GO" id="GO:0043565">
    <property type="term" value="F:sequence-specific DNA binding"/>
    <property type="evidence" value="ECO:0007669"/>
    <property type="project" value="TreeGrafter"/>
</dbReference>
<feature type="domain" description="C2H2-type" evidence="7">
    <location>
        <begin position="467"/>
        <end position="494"/>
    </location>
</feature>
<evidence type="ECO:0000256" key="1">
    <source>
        <dbReference type="ARBA" id="ARBA00022723"/>
    </source>
</evidence>
<organism evidence="8 9">
    <name type="scientific">Nothobranchius furzeri</name>
    <name type="common">Turquoise killifish</name>
    <dbReference type="NCBI Taxonomy" id="105023"/>
    <lineage>
        <taxon>Eukaryota</taxon>
        <taxon>Metazoa</taxon>
        <taxon>Chordata</taxon>
        <taxon>Craniata</taxon>
        <taxon>Vertebrata</taxon>
        <taxon>Euteleostomi</taxon>
        <taxon>Actinopterygii</taxon>
        <taxon>Neopterygii</taxon>
        <taxon>Teleostei</taxon>
        <taxon>Neoteleostei</taxon>
        <taxon>Acanthomorphata</taxon>
        <taxon>Ovalentaria</taxon>
        <taxon>Atherinomorphae</taxon>
        <taxon>Cyprinodontiformes</taxon>
        <taxon>Nothobranchiidae</taxon>
        <taxon>Nothobranchius</taxon>
    </lineage>
</organism>
<dbReference type="Gene3D" id="3.30.160.60">
    <property type="entry name" value="Classic Zinc Finger"/>
    <property type="match status" value="2"/>
</dbReference>
<dbReference type="GO" id="GO:0008270">
    <property type="term" value="F:zinc ion binding"/>
    <property type="evidence" value="ECO:0007669"/>
    <property type="project" value="UniProtKB-KW"/>
</dbReference>
<feature type="region of interest" description="Disordered" evidence="6">
    <location>
        <begin position="212"/>
        <end position="239"/>
    </location>
</feature>
<dbReference type="KEGG" id="nfu:107383312"/>
<feature type="compositionally biased region" description="Basic and acidic residues" evidence="6">
    <location>
        <begin position="212"/>
        <end position="238"/>
    </location>
</feature>
<dbReference type="AlphaFoldDB" id="A0A9D2YJD2"/>
<dbReference type="InterPro" id="IPR013087">
    <property type="entry name" value="Znf_C2H2_type"/>
</dbReference>
<dbReference type="GO" id="GO:0005634">
    <property type="term" value="C:nucleus"/>
    <property type="evidence" value="ECO:0007669"/>
    <property type="project" value="TreeGrafter"/>
</dbReference>
<feature type="compositionally biased region" description="Polar residues" evidence="6">
    <location>
        <begin position="418"/>
        <end position="433"/>
    </location>
</feature>
<keyword evidence="2" id="KW-0677">Repeat</keyword>
<dbReference type="SUPFAM" id="SSF57667">
    <property type="entry name" value="beta-beta-alpha zinc fingers"/>
    <property type="match status" value="2"/>
</dbReference>
<dbReference type="PANTHER" id="PTHR24408">
    <property type="entry name" value="ZINC FINGER PROTEIN"/>
    <property type="match status" value="1"/>
</dbReference>
<evidence type="ECO:0000256" key="4">
    <source>
        <dbReference type="ARBA" id="ARBA00022833"/>
    </source>
</evidence>
<evidence type="ECO:0000259" key="7">
    <source>
        <dbReference type="PROSITE" id="PS50157"/>
    </source>
</evidence>
<dbReference type="Proteomes" id="UP000822369">
    <property type="component" value="Chromosome 5"/>
</dbReference>
<keyword evidence="4" id="KW-0862">Zinc</keyword>
<gene>
    <name evidence="8" type="ORF">G4P62_008572</name>
</gene>
<comment type="caution">
    <text evidence="8">The sequence shown here is derived from an EMBL/GenBank/DDBJ whole genome shotgun (WGS) entry which is preliminary data.</text>
</comment>
<dbReference type="InterPro" id="IPR036236">
    <property type="entry name" value="Znf_C2H2_sf"/>
</dbReference>
<dbReference type="PROSITE" id="PS50157">
    <property type="entry name" value="ZINC_FINGER_C2H2_2"/>
    <property type="match status" value="3"/>
</dbReference>
<feature type="domain" description="C2H2-type" evidence="7">
    <location>
        <begin position="521"/>
        <end position="548"/>
    </location>
</feature>
<feature type="domain" description="C2H2-type" evidence="7">
    <location>
        <begin position="495"/>
        <end position="522"/>
    </location>
</feature>
<feature type="region of interest" description="Disordered" evidence="6">
    <location>
        <begin position="418"/>
        <end position="443"/>
    </location>
</feature>
<reference evidence="8" key="1">
    <citation type="submission" date="2020-03" db="EMBL/GenBank/DDBJ databases">
        <title>Intra-Species Differences in Population Size shape Life History and Genome Evolution.</title>
        <authorList>
            <person name="Willemsen D."/>
            <person name="Cui R."/>
            <person name="Valenzano D.R."/>
        </authorList>
    </citation>
    <scope>NUCLEOTIDE SEQUENCE</scope>
    <source>
        <strain evidence="8">GRZ</strain>
        <tissue evidence="8">Whole</tissue>
    </source>
</reference>
<dbReference type="SMART" id="SM00355">
    <property type="entry name" value="ZnF_C2H2"/>
    <property type="match status" value="5"/>
</dbReference>
<dbReference type="GO" id="GO:0000981">
    <property type="term" value="F:DNA-binding transcription factor activity, RNA polymerase II-specific"/>
    <property type="evidence" value="ECO:0007669"/>
    <property type="project" value="TreeGrafter"/>
</dbReference>
<keyword evidence="1" id="KW-0479">Metal-binding</keyword>
<dbReference type="OrthoDB" id="8939517at2759"/>
<dbReference type="EMBL" id="JAAVVJ010000005">
    <property type="protein sequence ID" value="KAF7221690.1"/>
    <property type="molecule type" value="Genomic_DNA"/>
</dbReference>
<evidence type="ECO:0000313" key="8">
    <source>
        <dbReference type="EMBL" id="KAF7221690.1"/>
    </source>
</evidence>
<keyword evidence="3 5" id="KW-0863">Zinc-finger</keyword>
<evidence type="ECO:0000256" key="5">
    <source>
        <dbReference type="PROSITE-ProRule" id="PRU00042"/>
    </source>
</evidence>
<evidence type="ECO:0000313" key="9">
    <source>
        <dbReference type="Proteomes" id="UP000822369"/>
    </source>
</evidence>
<dbReference type="PROSITE" id="PS00028">
    <property type="entry name" value="ZINC_FINGER_C2H2_1"/>
    <property type="match status" value="3"/>
</dbReference>
<protein>
    <submittedName>
        <fullName evidence="8">Transcript variant X1</fullName>
    </submittedName>
</protein>
<evidence type="ECO:0000256" key="3">
    <source>
        <dbReference type="ARBA" id="ARBA00022771"/>
    </source>
</evidence>